<evidence type="ECO:0000313" key="2">
    <source>
        <dbReference type="Proteomes" id="UP000179840"/>
    </source>
</evidence>
<accession>A0A1S1U8V8</accession>
<dbReference type="Proteomes" id="UP000179840">
    <property type="component" value="Unassembled WGS sequence"/>
</dbReference>
<gene>
    <name evidence="1" type="ORF">AKG95_15575</name>
</gene>
<protein>
    <submittedName>
        <fullName evidence="1">Uncharacterized protein</fullName>
    </submittedName>
</protein>
<dbReference type="EMBL" id="LFKP01000008">
    <property type="protein sequence ID" value="OHV96214.1"/>
    <property type="molecule type" value="Genomic_DNA"/>
</dbReference>
<organism evidence="1 2">
    <name type="scientific">Janthinobacterium lividum</name>
    <dbReference type="NCBI Taxonomy" id="29581"/>
    <lineage>
        <taxon>Bacteria</taxon>
        <taxon>Pseudomonadati</taxon>
        <taxon>Pseudomonadota</taxon>
        <taxon>Betaproteobacteria</taxon>
        <taxon>Burkholderiales</taxon>
        <taxon>Oxalobacteraceae</taxon>
        <taxon>Janthinobacterium</taxon>
    </lineage>
</organism>
<dbReference type="AlphaFoldDB" id="A0A1S1U8V8"/>
<proteinExistence type="predicted"/>
<comment type="caution">
    <text evidence="1">The sequence shown here is derived from an EMBL/GenBank/DDBJ whole genome shotgun (WGS) entry which is preliminary data.</text>
</comment>
<reference evidence="1 2" key="1">
    <citation type="submission" date="2015-06" db="EMBL/GenBank/DDBJ databases">
        <title>Draft genome sequencing of a biphenyl-degrading bacterium, Janthinobacterium lividum MEG1.</title>
        <authorList>
            <person name="Shimodaira J."/>
            <person name="Hatta T."/>
        </authorList>
    </citation>
    <scope>NUCLEOTIDE SEQUENCE [LARGE SCALE GENOMIC DNA]</scope>
    <source>
        <strain evidence="1 2">MEG1</strain>
    </source>
</reference>
<name>A0A1S1U8V8_9BURK</name>
<sequence>MAIVTCMSLLVRQLKALITIKTVLNQLEHEIPADLGVSFLQCSQMLSQTKLWTIQEIIPIIVLPNDAAAVLIHATEGIRHCIVELRDLSTESRECMLRNLPDITSQLKTAHDAIESGHAECQRAVYGR</sequence>
<evidence type="ECO:0000313" key="1">
    <source>
        <dbReference type="EMBL" id="OHV96214.1"/>
    </source>
</evidence>